<gene>
    <name evidence="3" type="ORF">CC1G_03333</name>
</gene>
<accession>A8N7J0</accession>
<evidence type="ECO:0000256" key="2">
    <source>
        <dbReference type="SAM" id="MobiDB-lite"/>
    </source>
</evidence>
<sequence length="1574" mass="175306">MGGLGLRLLLSGITRYHSPLADHAFSYKDDLSSTLFNIQYASRASFKLTTVLVGLWEGIVTLHYLKKMPNSWDPYIAYGVRLFIDLIVTESIERLVVVVIWTGLGMVLADVTPGIWREVGLHRIWRRTRRDLYTISRIVEKGVPKVALPPLPRVRVVRFSGEDREEEARAEREREREERRRERRERRAEAEAARQIEEDEEDESISAPVTPSILQPPSSTIETATVASARRRTTPAAQSELASILDRTPSASTSASTSAVATPVIATVSSSRSREREFVVQREPAKERERFPIGLPTPDTTVANARPTPSRSVRQFLFEDNIPTSPTPSTTSTTDLDFSVDDDLDDDNRSSSAASFTAASSPFTSASNLTPRIELLSPPGSEYDLQEPDTPQFTGQRLQFLDTAMDNAPEVDAEFELMSDIAAEEEMLAIAGGTGKYDDDYDDEVATPRARHPYLPPTPSDSAARFSVSGRRPVTMGRRDLPPADESASMEEEEHVVVPPAASLEQIPDDEPEPPKEQTKEERPPTPPAKDDIPAGYRSPPPTAAAKLKSSSSKKAASSIGVRPSEKPKKSSKSKSVVSEGAQTPQLGSFTTQFNLPAPAPAPTPPPISVATSGLQVPNAPVGVAMITPVSADRDVPAANVPAPQPQTMAPQSYMAGSGVPVPPTPGTLLGGFGNPGITHGYSNRYEDDRSTVLPPAYEDWTGHRDSQEEEEDDMYLDEETSRIHTEAYRQALEAETEASRVQDVPKKTYSTVSRRTSPPKEPAPVQQTVAPVLTSEPAPMFQSPPISPVSPLAPTWGRKDEPPKDRKGRSGRGSIENKRTEPVKSLVNFWAGKDDAGSVIGTRSDIGPVGGRRPSISRAAGSMSTVGTGTRAPLDTSAIYRPSSKSKSRSNSVSRAKTKEQQEEEDEAARVAAAAIASAEALIAQQRLEDEEEERERRRKRELAEEEERKRVEKEMAEAAAEVERLRLEEEERQRKEEEERLRLEAEERARKAEEERLAQEAEEQARREEEERLAREAEEKARQEEEERLAREAEEQARREEEERLAREAEERARREEEERLAREAAEEKARLEEEERQRLAREAEEKARQEEEARLAKEAEEAAAAEAKRIRKEEKKRRKAEEKARKEAEEAAAAEAERKRLEEEEAERERQRIAAEEAAEEERRRQEEERLREEEEERKRKAQEEEQERRWKLEMEERERLLAEEAEKKRKEEEAAAAEEEKKRLEAEAAAEEEKRKAEEAAKAEKAAASEKGSTLSFNRNKELPPIVDADADNQPPSVFGSGLDVNKFDKGPYDAFDDPFSQPNDGDVPTTPTQETTNLAGIGAGGRSDLGRARSEVQQREASPAPVITVDPGSANASMNADADADAEGEAEGEGNDQDALGADGDDLASVSVATSATAVSADIEKRMQKTFSLRAQKTDVERRLEEIKAKNAPEDVVKATERVLRKYEKKLRRYYEDCQQHSFYYSHAPTDLLLMKMSPEVARDHINETLLWHIVPDRQSFAFRITLPPTNNKAGKALKAAILRHLEDELNIKPVTDRANGRVVHVTIDENEFDEWVAEHRRAATAGES</sequence>
<dbReference type="PANTHER" id="PTHR15073:SF1">
    <property type="entry name" value="RETICULOCYTE-BINDING PROTEIN HOMOLOG 2A"/>
    <property type="match status" value="1"/>
</dbReference>
<feature type="compositionally biased region" description="Basic and acidic residues" evidence="2">
    <location>
        <begin position="738"/>
        <end position="747"/>
    </location>
</feature>
<feature type="region of interest" description="Disordered" evidence="2">
    <location>
        <begin position="925"/>
        <end position="1389"/>
    </location>
</feature>
<dbReference type="GO" id="GO:0000226">
    <property type="term" value="P:microtubule cytoskeleton organization"/>
    <property type="evidence" value="ECO:0007669"/>
    <property type="project" value="TreeGrafter"/>
</dbReference>
<feature type="compositionally biased region" description="Pro residues" evidence="2">
    <location>
        <begin position="598"/>
        <end position="608"/>
    </location>
</feature>
<feature type="compositionally biased region" description="Low complexity" evidence="2">
    <location>
        <begin position="882"/>
        <end position="896"/>
    </location>
</feature>
<dbReference type="VEuPathDB" id="FungiDB:CC1G_03333"/>
<keyword evidence="4" id="KW-1185">Reference proteome</keyword>
<feature type="region of interest" description="Disordered" evidence="2">
    <location>
        <begin position="838"/>
        <end position="913"/>
    </location>
</feature>
<dbReference type="OrthoDB" id="3231855at2759"/>
<feature type="region of interest" description="Disordered" evidence="2">
    <location>
        <begin position="733"/>
        <end position="826"/>
    </location>
</feature>
<dbReference type="EMBL" id="AACS02000003">
    <property type="protein sequence ID" value="EAU91165.2"/>
    <property type="molecule type" value="Genomic_DNA"/>
</dbReference>
<organism evidence="3 4">
    <name type="scientific">Coprinopsis cinerea (strain Okayama-7 / 130 / ATCC MYA-4618 / FGSC 9003)</name>
    <name type="common">Inky cap fungus</name>
    <name type="synonym">Hormographiella aspergillata</name>
    <dbReference type="NCBI Taxonomy" id="240176"/>
    <lineage>
        <taxon>Eukaryota</taxon>
        <taxon>Fungi</taxon>
        <taxon>Dikarya</taxon>
        <taxon>Basidiomycota</taxon>
        <taxon>Agaricomycotina</taxon>
        <taxon>Agaricomycetes</taxon>
        <taxon>Agaricomycetidae</taxon>
        <taxon>Agaricales</taxon>
        <taxon>Agaricineae</taxon>
        <taxon>Psathyrellaceae</taxon>
        <taxon>Coprinopsis</taxon>
    </lineage>
</organism>
<feature type="compositionally biased region" description="Polar residues" evidence="2">
    <location>
        <begin position="298"/>
        <end position="313"/>
    </location>
</feature>
<feature type="compositionally biased region" description="Low complexity" evidence="2">
    <location>
        <begin position="248"/>
        <end position="271"/>
    </location>
</feature>
<dbReference type="PANTHER" id="PTHR15073">
    <property type="entry name" value="MICROTUBULE-ASSOCIATED PROTEIN"/>
    <property type="match status" value="1"/>
</dbReference>
<feature type="compositionally biased region" description="Low complexity" evidence="2">
    <location>
        <begin position="350"/>
        <end position="367"/>
    </location>
</feature>
<feature type="compositionally biased region" description="Acidic residues" evidence="2">
    <location>
        <begin position="1367"/>
        <end position="1381"/>
    </location>
</feature>
<comment type="caution">
    <text evidence="3">The sequence shown here is derived from an EMBL/GenBank/DDBJ whole genome shotgun (WGS) entry which is preliminary data.</text>
</comment>
<protein>
    <submittedName>
        <fullName evidence="3">Uncharacterized protein</fullName>
    </submittedName>
</protein>
<evidence type="ECO:0000313" key="3">
    <source>
        <dbReference type="EMBL" id="EAU91165.2"/>
    </source>
</evidence>
<feature type="compositionally biased region" description="Low complexity" evidence="2">
    <location>
        <begin position="327"/>
        <end position="337"/>
    </location>
</feature>
<evidence type="ECO:0000313" key="4">
    <source>
        <dbReference type="Proteomes" id="UP000001861"/>
    </source>
</evidence>
<dbReference type="GO" id="GO:0015630">
    <property type="term" value="C:microtubule cytoskeleton"/>
    <property type="evidence" value="ECO:0007669"/>
    <property type="project" value="TreeGrafter"/>
</dbReference>
<dbReference type="KEGG" id="cci:CC1G_03333"/>
<dbReference type="GeneID" id="6007242"/>
<dbReference type="HOGENOM" id="CLU_245378_0_0_1"/>
<feature type="compositionally biased region" description="Basic and acidic residues" evidence="2">
    <location>
        <begin position="272"/>
        <end position="291"/>
    </location>
</feature>
<feature type="compositionally biased region" description="Low complexity" evidence="2">
    <location>
        <begin position="544"/>
        <end position="559"/>
    </location>
</feature>
<feature type="region of interest" description="Disordered" evidence="2">
    <location>
        <begin position="433"/>
        <end position="615"/>
    </location>
</feature>
<feature type="compositionally biased region" description="Polar residues" evidence="2">
    <location>
        <begin position="581"/>
        <end position="595"/>
    </location>
</feature>
<feature type="region of interest" description="Disordered" evidence="2">
    <location>
        <begin position="162"/>
        <end position="393"/>
    </location>
</feature>
<dbReference type="Proteomes" id="UP000001861">
    <property type="component" value="Unassembled WGS sequence"/>
</dbReference>
<feature type="compositionally biased region" description="Polar residues" evidence="2">
    <location>
        <begin position="1314"/>
        <end position="1323"/>
    </location>
</feature>
<feature type="compositionally biased region" description="Acidic residues" evidence="2">
    <location>
        <begin position="708"/>
        <end position="717"/>
    </location>
</feature>
<feature type="compositionally biased region" description="Basic and acidic residues" evidence="2">
    <location>
        <begin position="1333"/>
        <end position="1343"/>
    </location>
</feature>
<feature type="compositionally biased region" description="Polar residues" evidence="2">
    <location>
        <begin position="207"/>
        <end position="222"/>
    </location>
</feature>
<feature type="region of interest" description="Disordered" evidence="2">
    <location>
        <begin position="637"/>
        <end position="717"/>
    </location>
</feature>
<dbReference type="OMA" id="PVPKWAQ"/>
<reference evidence="3 4" key="1">
    <citation type="journal article" date="2010" name="Proc. Natl. Acad. Sci. U.S.A.">
        <title>Insights into evolution of multicellular fungi from the assembled chromosomes of the mushroom Coprinopsis cinerea (Coprinus cinereus).</title>
        <authorList>
            <person name="Stajich J.E."/>
            <person name="Wilke S.K."/>
            <person name="Ahren D."/>
            <person name="Au C.H."/>
            <person name="Birren B.W."/>
            <person name="Borodovsky M."/>
            <person name="Burns C."/>
            <person name="Canback B."/>
            <person name="Casselton L.A."/>
            <person name="Cheng C.K."/>
            <person name="Deng J."/>
            <person name="Dietrich F.S."/>
            <person name="Fargo D.C."/>
            <person name="Farman M.L."/>
            <person name="Gathman A.C."/>
            <person name="Goldberg J."/>
            <person name="Guigo R."/>
            <person name="Hoegger P.J."/>
            <person name="Hooker J.B."/>
            <person name="Huggins A."/>
            <person name="James T.Y."/>
            <person name="Kamada T."/>
            <person name="Kilaru S."/>
            <person name="Kodira C."/>
            <person name="Kues U."/>
            <person name="Kupfer D."/>
            <person name="Kwan H.S."/>
            <person name="Lomsadze A."/>
            <person name="Li W."/>
            <person name="Lilly W.W."/>
            <person name="Ma L.J."/>
            <person name="Mackey A.J."/>
            <person name="Manning G."/>
            <person name="Martin F."/>
            <person name="Muraguchi H."/>
            <person name="Natvig D.O."/>
            <person name="Palmerini H."/>
            <person name="Ramesh M.A."/>
            <person name="Rehmeyer C.J."/>
            <person name="Roe B.A."/>
            <person name="Shenoy N."/>
            <person name="Stanke M."/>
            <person name="Ter-Hovhannisyan V."/>
            <person name="Tunlid A."/>
            <person name="Velagapudi R."/>
            <person name="Vision T.J."/>
            <person name="Zeng Q."/>
            <person name="Zolan M.E."/>
            <person name="Pukkila P.J."/>
        </authorList>
    </citation>
    <scope>NUCLEOTIDE SEQUENCE [LARGE SCALE GENOMIC DNA]</scope>
    <source>
        <strain evidence="4">Okayama-7 / 130 / ATCC MYA-4618 / FGSC 9003</strain>
    </source>
</reference>
<feature type="compositionally biased region" description="Basic and acidic residues" evidence="2">
    <location>
        <begin position="162"/>
        <end position="196"/>
    </location>
</feature>
<feature type="compositionally biased region" description="Basic and acidic residues" evidence="2">
    <location>
        <begin position="513"/>
        <end position="533"/>
    </location>
</feature>
<evidence type="ECO:0000256" key="1">
    <source>
        <dbReference type="ARBA" id="ARBA00023054"/>
    </source>
</evidence>
<dbReference type="eggNOG" id="KOG2401">
    <property type="taxonomic scope" value="Eukaryota"/>
</dbReference>
<proteinExistence type="predicted"/>
<dbReference type="InterPro" id="IPR051483">
    <property type="entry name" value="MAP7_domain-containing"/>
</dbReference>
<dbReference type="RefSeq" id="XP_001830796.2">
    <property type="nucleotide sequence ID" value="XM_001830744.2"/>
</dbReference>
<dbReference type="InParanoid" id="A8N7J0"/>
<dbReference type="STRING" id="240176.A8N7J0"/>
<feature type="compositionally biased region" description="Basic and acidic residues" evidence="2">
    <location>
        <begin position="948"/>
        <end position="1252"/>
    </location>
</feature>
<keyword evidence="1" id="KW-0175">Coiled coil</keyword>
<name>A8N7J0_COPC7</name>